<dbReference type="Proteomes" id="UP001161423">
    <property type="component" value="Unassembled WGS sequence"/>
</dbReference>
<accession>A0ABQ5TUU7</accession>
<feature type="signal peptide" evidence="1">
    <location>
        <begin position="1"/>
        <end position="19"/>
    </location>
</feature>
<proteinExistence type="predicted"/>
<reference evidence="2" key="1">
    <citation type="journal article" date="2014" name="Int. J. Syst. Evol. Microbiol.">
        <title>Complete genome of a new Firmicutes species belonging to the dominant human colonic microbiota ('Ruminococcus bicirculans') reveals two chromosomes and a selective capacity to utilize plant glucans.</title>
        <authorList>
            <consortium name="NISC Comparative Sequencing Program"/>
            <person name="Wegmann U."/>
            <person name="Louis P."/>
            <person name="Goesmann A."/>
            <person name="Henrissat B."/>
            <person name="Duncan S.H."/>
            <person name="Flint H.J."/>
        </authorList>
    </citation>
    <scope>NUCLEOTIDE SEQUENCE</scope>
    <source>
        <strain evidence="2">NBRC 102424</strain>
    </source>
</reference>
<feature type="chain" id="PRO_5046537347" description="PepSY domain-containing protein" evidence="1">
    <location>
        <begin position="20"/>
        <end position="96"/>
    </location>
</feature>
<evidence type="ECO:0000313" key="3">
    <source>
        <dbReference type="Proteomes" id="UP001161423"/>
    </source>
</evidence>
<organism evidence="2 3">
    <name type="scientific">Methylophaga thalassica</name>
    <dbReference type="NCBI Taxonomy" id="40223"/>
    <lineage>
        <taxon>Bacteria</taxon>
        <taxon>Pseudomonadati</taxon>
        <taxon>Pseudomonadota</taxon>
        <taxon>Gammaproteobacteria</taxon>
        <taxon>Thiotrichales</taxon>
        <taxon>Piscirickettsiaceae</taxon>
        <taxon>Methylophaga</taxon>
    </lineage>
</organism>
<evidence type="ECO:0008006" key="4">
    <source>
        <dbReference type="Google" id="ProtNLM"/>
    </source>
</evidence>
<reference evidence="2" key="2">
    <citation type="submission" date="2023-01" db="EMBL/GenBank/DDBJ databases">
        <title>Draft genome sequence of Methylophaga thalassica strain NBRC 102424.</title>
        <authorList>
            <person name="Sun Q."/>
            <person name="Mori K."/>
        </authorList>
    </citation>
    <scope>NUCLEOTIDE SEQUENCE</scope>
    <source>
        <strain evidence="2">NBRC 102424</strain>
    </source>
</reference>
<dbReference type="EMBL" id="BSND01000004">
    <property type="protein sequence ID" value="GLP99307.1"/>
    <property type="molecule type" value="Genomic_DNA"/>
</dbReference>
<name>A0ABQ5TUU7_9GAMM</name>
<dbReference type="RefSeq" id="WP_007144998.1">
    <property type="nucleotide sequence ID" value="NZ_BSND01000004.1"/>
</dbReference>
<comment type="caution">
    <text evidence="2">The sequence shown here is derived from an EMBL/GenBank/DDBJ whole genome shotgun (WGS) entry which is preliminary data.</text>
</comment>
<keyword evidence="3" id="KW-1185">Reference proteome</keyword>
<protein>
    <recommendedName>
        <fullName evidence="4">PepSY domain-containing protein</fullName>
    </recommendedName>
</protein>
<sequence>MYKVMLLLFVASLCLPAWADDHLPYEQEPGNNINEITLPLSDHTAAELAKVETGGKVLSVDEEHYGNKIIFRVKVLHNDGKVKIHRFDRDSGHSVP</sequence>
<keyword evidence="1" id="KW-0732">Signal</keyword>
<gene>
    <name evidence="2" type="ORF">GCM10007891_11610</name>
</gene>
<evidence type="ECO:0000313" key="2">
    <source>
        <dbReference type="EMBL" id="GLP99307.1"/>
    </source>
</evidence>
<evidence type="ECO:0000256" key="1">
    <source>
        <dbReference type="SAM" id="SignalP"/>
    </source>
</evidence>